<sequence>MRIPSTWRSSELRQLLFIGFSAITAVALSYNYVMTEGLSDMLFAILGASLLLTLVVTLPTLLLD</sequence>
<evidence type="ECO:0000256" key="1">
    <source>
        <dbReference type="SAM" id="Phobius"/>
    </source>
</evidence>
<evidence type="ECO:0000313" key="3">
    <source>
        <dbReference type="Proteomes" id="UP000293535"/>
    </source>
</evidence>
<reference evidence="2 3" key="1">
    <citation type="submission" date="2018-12" db="EMBL/GenBank/DDBJ databases">
        <title>Draft genome sequence of Haloarcula hispinica strain 18.1, an halophilic archaeon isolated from Chott El Jerid of Southern Tunisia.</title>
        <authorList>
            <person name="Najjari A."/>
            <person name="Ben Dhia O."/>
            <person name="Ferjani R."/>
            <person name="Mahjoubi M."/>
            <person name="Sghaier H."/>
            <person name="Elshahed M."/>
            <person name="Ouzari H.I."/>
            <person name="Cherid A."/>
            <person name="Youssef N."/>
        </authorList>
    </citation>
    <scope>NUCLEOTIDE SEQUENCE [LARGE SCALE GENOMIC DNA]</scope>
    <source>
        <strain evidence="2 3">18.1</strain>
    </source>
</reference>
<dbReference type="AlphaFoldDB" id="A0A482TG03"/>
<name>A0A482TG03_HALHI</name>
<comment type="caution">
    <text evidence="2">The sequence shown here is derived from an EMBL/GenBank/DDBJ whole genome shotgun (WGS) entry which is preliminary data.</text>
</comment>
<feature type="transmembrane region" description="Helical" evidence="1">
    <location>
        <begin position="42"/>
        <end position="63"/>
    </location>
</feature>
<dbReference type="EMBL" id="RZIG01000001">
    <property type="protein sequence ID" value="RYJ15662.1"/>
    <property type="molecule type" value="Genomic_DNA"/>
</dbReference>
<protein>
    <submittedName>
        <fullName evidence="2">Uncharacterized protein</fullName>
    </submittedName>
</protein>
<evidence type="ECO:0000313" key="2">
    <source>
        <dbReference type="EMBL" id="RYJ15662.1"/>
    </source>
</evidence>
<dbReference type="Proteomes" id="UP000293535">
    <property type="component" value="Unassembled WGS sequence"/>
</dbReference>
<feature type="transmembrane region" description="Helical" evidence="1">
    <location>
        <begin position="12"/>
        <end position="30"/>
    </location>
</feature>
<accession>A0A482TG03</accession>
<keyword evidence="1" id="KW-1133">Transmembrane helix</keyword>
<organism evidence="2 3">
    <name type="scientific">Haloarcula hispanica</name>
    <dbReference type="NCBI Taxonomy" id="51589"/>
    <lineage>
        <taxon>Archaea</taxon>
        <taxon>Methanobacteriati</taxon>
        <taxon>Methanobacteriota</taxon>
        <taxon>Stenosarchaea group</taxon>
        <taxon>Halobacteria</taxon>
        <taxon>Halobacteriales</taxon>
        <taxon>Haloarculaceae</taxon>
        <taxon>Haloarcula</taxon>
    </lineage>
</organism>
<keyword evidence="1" id="KW-0472">Membrane</keyword>
<keyword evidence="1" id="KW-0812">Transmembrane</keyword>
<gene>
    <name evidence="2" type="ORF">ELS20_01005</name>
</gene>
<proteinExistence type="predicted"/>